<dbReference type="AlphaFoldDB" id="A0A0X7K0W0"/>
<dbReference type="EMBL" id="LRMR01000029">
    <property type="protein sequence ID" value="KWU49293.1"/>
    <property type="molecule type" value="Genomic_DNA"/>
</dbReference>
<sequence>MSVLSYQIGYLVGTLCREALKALRQREMTNPPDYDLLGNIPTMIRRGINLFEWHDANVKPWIPKLIIPTDPIDIDD</sequence>
<evidence type="ECO:0000313" key="1">
    <source>
        <dbReference type="EMBL" id="KWU49293.1"/>
    </source>
</evidence>
<protein>
    <submittedName>
        <fullName evidence="1">Uncharacterized protein</fullName>
    </submittedName>
</protein>
<organism evidence="1 2">
    <name type="scientific">Pseudomonas palleroniana</name>
    <dbReference type="NCBI Taxonomy" id="191390"/>
    <lineage>
        <taxon>Bacteria</taxon>
        <taxon>Pseudomonadati</taxon>
        <taxon>Pseudomonadota</taxon>
        <taxon>Gammaproteobacteria</taxon>
        <taxon>Pseudomonadales</taxon>
        <taxon>Pseudomonadaceae</taxon>
        <taxon>Pseudomonas</taxon>
    </lineage>
</organism>
<name>A0A0X7K0W0_9PSED</name>
<dbReference type="Proteomes" id="UP000067111">
    <property type="component" value="Unassembled WGS sequence"/>
</dbReference>
<comment type="caution">
    <text evidence="1">The sequence shown here is derived from an EMBL/GenBank/DDBJ whole genome shotgun (WGS) entry which is preliminary data.</text>
</comment>
<accession>A0A0X7K0W0</accession>
<gene>
    <name evidence="1" type="ORF">AWV77_19840</name>
</gene>
<reference evidence="2" key="1">
    <citation type="submission" date="2016-01" db="EMBL/GenBank/DDBJ databases">
        <authorList>
            <person name="Gamez R.M."/>
            <person name="Rodriguez F."/>
            <person name="Bernal J.F."/>
            <person name="Agarwala R."/>
            <person name="Landsman D."/>
            <person name="Marino-Ramirez L."/>
        </authorList>
    </citation>
    <scope>NUCLEOTIDE SEQUENCE [LARGE SCALE GENOMIC DNA]</scope>
    <source>
        <strain evidence="2">Ps006</strain>
    </source>
</reference>
<evidence type="ECO:0000313" key="2">
    <source>
        <dbReference type="Proteomes" id="UP000067111"/>
    </source>
</evidence>
<proteinExistence type="predicted"/>